<dbReference type="Proteomes" id="UP000567179">
    <property type="component" value="Unassembled WGS sequence"/>
</dbReference>
<feature type="compositionally biased region" description="Acidic residues" evidence="1">
    <location>
        <begin position="534"/>
        <end position="544"/>
    </location>
</feature>
<evidence type="ECO:0000313" key="4">
    <source>
        <dbReference type="Proteomes" id="UP000567179"/>
    </source>
</evidence>
<feature type="compositionally biased region" description="Low complexity" evidence="1">
    <location>
        <begin position="487"/>
        <end position="513"/>
    </location>
</feature>
<reference evidence="3 4" key="1">
    <citation type="journal article" date="2020" name="ISME J.">
        <title>Uncovering the hidden diversity of litter-decomposition mechanisms in mushroom-forming fungi.</title>
        <authorList>
            <person name="Floudas D."/>
            <person name="Bentzer J."/>
            <person name="Ahren D."/>
            <person name="Johansson T."/>
            <person name="Persson P."/>
            <person name="Tunlid A."/>
        </authorList>
    </citation>
    <scope>NUCLEOTIDE SEQUENCE [LARGE SCALE GENOMIC DNA]</scope>
    <source>
        <strain evidence="3 4">CBS 101986</strain>
    </source>
</reference>
<feature type="compositionally biased region" description="Low complexity" evidence="1">
    <location>
        <begin position="91"/>
        <end position="109"/>
    </location>
</feature>
<evidence type="ECO:0000256" key="1">
    <source>
        <dbReference type="SAM" id="MobiDB-lite"/>
    </source>
</evidence>
<dbReference type="OrthoDB" id="3265858at2759"/>
<name>A0A8H5F473_9AGAR</name>
<sequence>MVSRSSTLEYVDPPPPPSKKGRGRTQGAASVTPPNHSMEVPVDSDLKDPNVSQDEAEGEGHKTLAPTCAPEAQTVTGRPTFKSVRRSARFSSMTSLTTMSTLTPLPSTPDVEEKPGVDIDVQPKRETKREPKLESSSHVLLASYLPDAQPFAISPPPITLEVPRAFLRLAYGGCDQRFLQFIPASRNPGPSHTVTTHPDGTETRVPKAPRRMVFPMLKTNPLMPRTPGAPGLLFTSRQGILHDAPWTLFVKRSSGQEHAVWLYLGEYGCELVGRLTPEQFKPQPVVVQRSWAKLVTTRRRQECYASMRARITLRAVGLIPLDNKEQEEQLIRDEVNNIQSKKRKGKNITIDQVLKAFARGDEAVNIIRMTCVSYDHVFANDMVAQFDDYPTMIAAAEEEKQEKKQIKEEKQIQKQKPSGSGGTRNGKRSTTYVSEDENDNEDEDEDEERDEEGGDVAPEEPSDSSKKGKGKKTAQADSASKSKSDDPLSTGSSSRGTLGSSSPGSSRPQRRTSAAATTFVDGVEDKDHNHGTDDGEGGFESDDAVEAKMSESDATWRPRTTSRFSLSSMPASSQSQRARTLGQKILDSAGTAEH</sequence>
<feature type="domain" description="DUF6697" evidence="2">
    <location>
        <begin position="162"/>
        <end position="384"/>
    </location>
</feature>
<feature type="region of interest" description="Disordered" evidence="1">
    <location>
        <begin position="398"/>
        <end position="594"/>
    </location>
</feature>
<organism evidence="3 4">
    <name type="scientific">Psilocybe cf. subviscida</name>
    <dbReference type="NCBI Taxonomy" id="2480587"/>
    <lineage>
        <taxon>Eukaryota</taxon>
        <taxon>Fungi</taxon>
        <taxon>Dikarya</taxon>
        <taxon>Basidiomycota</taxon>
        <taxon>Agaricomycotina</taxon>
        <taxon>Agaricomycetes</taxon>
        <taxon>Agaricomycetidae</taxon>
        <taxon>Agaricales</taxon>
        <taxon>Agaricineae</taxon>
        <taxon>Strophariaceae</taxon>
        <taxon>Psilocybe</taxon>
    </lineage>
</organism>
<protein>
    <recommendedName>
        <fullName evidence="2">DUF6697 domain-containing protein</fullName>
    </recommendedName>
</protein>
<evidence type="ECO:0000259" key="2">
    <source>
        <dbReference type="Pfam" id="PF20411"/>
    </source>
</evidence>
<feature type="compositionally biased region" description="Basic and acidic residues" evidence="1">
    <location>
        <begin position="111"/>
        <end position="134"/>
    </location>
</feature>
<proteinExistence type="predicted"/>
<dbReference type="InterPro" id="IPR046520">
    <property type="entry name" value="DUF6697"/>
</dbReference>
<feature type="compositionally biased region" description="Acidic residues" evidence="1">
    <location>
        <begin position="434"/>
        <end position="462"/>
    </location>
</feature>
<feature type="compositionally biased region" description="Polar residues" evidence="1">
    <location>
        <begin position="188"/>
        <end position="198"/>
    </location>
</feature>
<gene>
    <name evidence="3" type="ORF">D9619_002216</name>
</gene>
<dbReference type="EMBL" id="JAACJJ010000028">
    <property type="protein sequence ID" value="KAF5322648.1"/>
    <property type="molecule type" value="Genomic_DNA"/>
</dbReference>
<evidence type="ECO:0000313" key="3">
    <source>
        <dbReference type="EMBL" id="KAF5322648.1"/>
    </source>
</evidence>
<feature type="region of interest" description="Disordered" evidence="1">
    <location>
        <begin position="1"/>
        <end position="134"/>
    </location>
</feature>
<dbReference type="AlphaFoldDB" id="A0A8H5F473"/>
<feature type="compositionally biased region" description="Low complexity" evidence="1">
    <location>
        <begin position="565"/>
        <end position="575"/>
    </location>
</feature>
<accession>A0A8H5F473</accession>
<keyword evidence="4" id="KW-1185">Reference proteome</keyword>
<feature type="compositionally biased region" description="Basic and acidic residues" evidence="1">
    <location>
        <begin position="545"/>
        <end position="556"/>
    </location>
</feature>
<feature type="compositionally biased region" description="Basic and acidic residues" evidence="1">
    <location>
        <begin position="398"/>
        <end position="412"/>
    </location>
</feature>
<feature type="region of interest" description="Disordered" evidence="1">
    <location>
        <begin position="185"/>
        <end position="205"/>
    </location>
</feature>
<feature type="compositionally biased region" description="Basic and acidic residues" evidence="1">
    <location>
        <begin position="523"/>
        <end position="533"/>
    </location>
</feature>
<dbReference type="Pfam" id="PF20411">
    <property type="entry name" value="DUF6697"/>
    <property type="match status" value="1"/>
</dbReference>
<comment type="caution">
    <text evidence="3">The sequence shown here is derived from an EMBL/GenBank/DDBJ whole genome shotgun (WGS) entry which is preliminary data.</text>
</comment>